<dbReference type="PANTHER" id="PTHR36565">
    <property type="entry name" value="UPF0332 PROTEIN TM_1000"/>
    <property type="match status" value="1"/>
</dbReference>
<sequence length="128" mass="15410">MESKKDLIIYRLRRAKETLEDAEILAEHYKWNSCINRLYYACYYAVTALLLRYDFKAITHNGVKSVFSENFIKNNVIRKDMGKIYSQLFTWRQKGDYDDLFDFTEEKVLPYFEPVKELISIIEQEINK</sequence>
<dbReference type="Pfam" id="PF05168">
    <property type="entry name" value="HEPN"/>
    <property type="match status" value="1"/>
</dbReference>
<protein>
    <recommendedName>
        <fullName evidence="2">HEPN domain-containing protein</fullName>
    </recommendedName>
</protein>
<accession>A0A645B0V2</accession>
<reference evidence="3" key="1">
    <citation type="submission" date="2019-08" db="EMBL/GenBank/DDBJ databases">
        <authorList>
            <person name="Kucharzyk K."/>
            <person name="Murdoch R.W."/>
            <person name="Higgins S."/>
            <person name="Loffler F."/>
        </authorList>
    </citation>
    <scope>NUCLEOTIDE SEQUENCE</scope>
</reference>
<dbReference type="InterPro" id="IPR007842">
    <property type="entry name" value="HEPN_dom"/>
</dbReference>
<dbReference type="InterPro" id="IPR052226">
    <property type="entry name" value="UPF0332_toxin"/>
</dbReference>
<dbReference type="PANTHER" id="PTHR36565:SF1">
    <property type="entry name" value="UPF0332 PROTEIN TM_1000"/>
    <property type="match status" value="1"/>
</dbReference>
<evidence type="ECO:0000259" key="2">
    <source>
        <dbReference type="Pfam" id="PF05168"/>
    </source>
</evidence>
<dbReference type="EMBL" id="VSSQ01017120">
    <property type="protein sequence ID" value="MPM59095.1"/>
    <property type="molecule type" value="Genomic_DNA"/>
</dbReference>
<organism evidence="3">
    <name type="scientific">bioreactor metagenome</name>
    <dbReference type="NCBI Taxonomy" id="1076179"/>
    <lineage>
        <taxon>unclassified sequences</taxon>
        <taxon>metagenomes</taxon>
        <taxon>ecological metagenomes</taxon>
    </lineage>
</organism>
<comment type="similarity">
    <text evidence="1">Belongs to the UPF0332 family.</text>
</comment>
<feature type="domain" description="HEPN" evidence="2">
    <location>
        <begin position="11"/>
        <end position="123"/>
    </location>
</feature>
<comment type="caution">
    <text evidence="3">The sequence shown here is derived from an EMBL/GenBank/DDBJ whole genome shotgun (WGS) entry which is preliminary data.</text>
</comment>
<name>A0A645B0V2_9ZZZZ</name>
<gene>
    <name evidence="3" type="ORF">SDC9_105933</name>
</gene>
<dbReference type="Gene3D" id="1.20.120.330">
    <property type="entry name" value="Nucleotidyltransferases domain 2"/>
    <property type="match status" value="1"/>
</dbReference>
<dbReference type="AlphaFoldDB" id="A0A645B0V2"/>
<proteinExistence type="inferred from homology"/>
<evidence type="ECO:0000313" key="3">
    <source>
        <dbReference type="EMBL" id="MPM59095.1"/>
    </source>
</evidence>
<evidence type="ECO:0000256" key="1">
    <source>
        <dbReference type="ARBA" id="ARBA00038248"/>
    </source>
</evidence>